<dbReference type="NCBIfam" id="TIGR01945">
    <property type="entry name" value="rnfC"/>
    <property type="match status" value="1"/>
</dbReference>
<dbReference type="GO" id="GO:0005886">
    <property type="term" value="C:plasma membrane"/>
    <property type="evidence" value="ECO:0007669"/>
    <property type="project" value="UniProtKB-SubCell"/>
</dbReference>
<evidence type="ECO:0000313" key="12">
    <source>
        <dbReference type="Proteomes" id="UP001296967"/>
    </source>
</evidence>
<feature type="compositionally biased region" description="Low complexity" evidence="9">
    <location>
        <begin position="484"/>
        <end position="501"/>
    </location>
</feature>
<evidence type="ECO:0000256" key="3">
    <source>
        <dbReference type="ARBA" id="ARBA00022723"/>
    </source>
</evidence>
<evidence type="ECO:0000313" key="11">
    <source>
        <dbReference type="EMBL" id="MBK5931987.1"/>
    </source>
</evidence>
<dbReference type="SUPFAM" id="SSF46548">
    <property type="entry name" value="alpha-helical ferredoxin"/>
    <property type="match status" value="1"/>
</dbReference>
<name>A0AAJ0UKS6_HALSE</name>
<comment type="subunit">
    <text evidence="8">The complex is composed of six subunits: RnfA, RnfB, RnfC, RnfD, RnfE and RnfG.</text>
</comment>
<dbReference type="InterPro" id="IPR019554">
    <property type="entry name" value="Soluble_ligand-bd"/>
</dbReference>
<keyword evidence="1 8" id="KW-0813">Transport</keyword>
<dbReference type="Gene3D" id="3.30.70.20">
    <property type="match status" value="1"/>
</dbReference>
<dbReference type="PROSITE" id="PS00198">
    <property type="entry name" value="4FE4S_FER_1"/>
    <property type="match status" value="1"/>
</dbReference>
<feature type="binding site" evidence="8">
    <location>
        <position position="369"/>
    </location>
    <ligand>
        <name>[4Fe-4S] cluster</name>
        <dbReference type="ChEBI" id="CHEBI:49883"/>
        <label>1</label>
    </ligand>
</feature>
<dbReference type="EMBL" id="NHSF01000073">
    <property type="protein sequence ID" value="MBK5931987.1"/>
    <property type="molecule type" value="Genomic_DNA"/>
</dbReference>
<keyword evidence="8" id="KW-0472">Membrane</keyword>
<dbReference type="RefSeq" id="WP_201246823.1">
    <property type="nucleotide sequence ID" value="NZ_NHSF01000073.1"/>
</dbReference>
<dbReference type="InterPro" id="IPR010208">
    <property type="entry name" value="Ion_transpt_RnfC/RsxC"/>
</dbReference>
<feature type="binding site" evidence="8">
    <location>
        <position position="379"/>
    </location>
    <ligand>
        <name>[4Fe-4S] cluster</name>
        <dbReference type="ChEBI" id="CHEBI:49883"/>
        <label>2</label>
    </ligand>
</feature>
<dbReference type="PANTHER" id="PTHR43034">
    <property type="entry name" value="ION-TRANSLOCATING OXIDOREDUCTASE COMPLEX SUBUNIT C"/>
    <property type="match status" value="1"/>
</dbReference>
<dbReference type="GO" id="GO:0022900">
    <property type="term" value="P:electron transport chain"/>
    <property type="evidence" value="ECO:0007669"/>
    <property type="project" value="UniProtKB-UniRule"/>
</dbReference>
<feature type="domain" description="4Fe-4S ferredoxin-type" evidence="10">
    <location>
        <begin position="397"/>
        <end position="428"/>
    </location>
</feature>
<keyword evidence="5 8" id="KW-0249">Electron transport</keyword>
<feature type="binding site" evidence="8">
    <location>
        <position position="372"/>
    </location>
    <ligand>
        <name>[4Fe-4S] cluster</name>
        <dbReference type="ChEBI" id="CHEBI:49883"/>
        <label>1</label>
    </ligand>
</feature>
<feature type="binding site" evidence="8">
    <location>
        <position position="414"/>
    </location>
    <ligand>
        <name>[4Fe-4S] cluster</name>
        <dbReference type="ChEBI" id="CHEBI:49883"/>
        <label>2</label>
    </ligand>
</feature>
<feature type="binding site" evidence="8">
    <location>
        <position position="418"/>
    </location>
    <ligand>
        <name>[4Fe-4S] cluster</name>
        <dbReference type="ChEBI" id="CHEBI:49883"/>
        <label>1</label>
    </ligand>
</feature>
<evidence type="ECO:0000256" key="8">
    <source>
        <dbReference type="HAMAP-Rule" id="MF_00461"/>
    </source>
</evidence>
<dbReference type="Pfam" id="PF12838">
    <property type="entry name" value="Fer4_7"/>
    <property type="match status" value="1"/>
</dbReference>
<evidence type="ECO:0000256" key="4">
    <source>
        <dbReference type="ARBA" id="ARBA00022737"/>
    </source>
</evidence>
<dbReference type="Proteomes" id="UP001296967">
    <property type="component" value="Unassembled WGS sequence"/>
</dbReference>
<comment type="cofactor">
    <cofactor evidence="8">
        <name>[4Fe-4S] cluster</name>
        <dbReference type="ChEBI" id="CHEBI:49883"/>
    </cofactor>
    <text evidence="8">Binds 2 [4Fe-4S] clusters per subunit.</text>
</comment>
<keyword evidence="8" id="KW-0997">Cell inner membrane</keyword>
<keyword evidence="3 8" id="KW-0479">Metal-binding</keyword>
<dbReference type="InterPro" id="IPR026902">
    <property type="entry name" value="RnfC_N"/>
</dbReference>
<dbReference type="EC" id="7.-.-.-" evidence="8"/>
<dbReference type="HAMAP" id="MF_00461">
    <property type="entry name" value="RsxC_RnfC"/>
    <property type="match status" value="1"/>
</dbReference>
<comment type="caution">
    <text evidence="11">The sequence shown here is derived from an EMBL/GenBank/DDBJ whole genome shotgun (WGS) entry which is preliminary data.</text>
</comment>
<dbReference type="GO" id="GO:0046872">
    <property type="term" value="F:metal ion binding"/>
    <property type="evidence" value="ECO:0007669"/>
    <property type="project" value="UniProtKB-KW"/>
</dbReference>
<sequence length="507" mass="53849">MRLFTIRGGVHPEDRKALSAGRPIEVLPIPKLLHIPLQQHIGAIANPLVQRRQYVAKGERIAHAQGAVSAPIHAPTSGRIVGLGLYPANHPSGLSVRTITLQPDGKDRWHKRIEGVADPFALEPAEIAQRVADAGVVGLGGATFPSAVKLGLGKRYALSTLVINGSECEPYLTCDDQLMREQAEAIVDGARLMARALGVERILFGIEGNKPEALAAVQQATAAFDGVEVVRLPMRYPMGSEKHLVQTLTGKETPARGLTADIGVVVHNPATAFAVYEALRFGQPLVSRVISVTGGAISAPKNLRVLIGTKIEDLVEHCSRFREEPARLIAGGPMMGQPIPELRVPVMKGTNGILALTAAETGRREPAPCIRCGSCVQACPCGLLPLAMAAQVRAGDLDAAVSSGLMDCIGCGSCAYVCPAHLPLVQCFNHAKGELAARGRAKQKQTETKRLAEHRAQRLEAQKRAKREAMAKRKREADLKKQAEAAADSEGAAASTPAAAVEEVETC</sequence>
<protein>
    <recommendedName>
        <fullName evidence="8">Ion-translocating oxidoreductase complex subunit C</fullName>
        <ecNumber evidence="8">7.-.-.-</ecNumber>
    </recommendedName>
    <alternativeName>
        <fullName evidence="8">Rnf electron transport complex subunit C</fullName>
    </alternativeName>
</protein>
<evidence type="ECO:0000256" key="1">
    <source>
        <dbReference type="ARBA" id="ARBA00022448"/>
    </source>
</evidence>
<dbReference type="InterPro" id="IPR037225">
    <property type="entry name" value="Nuo51_FMN-bd_sf"/>
</dbReference>
<comment type="function">
    <text evidence="8">Part of a membrane-bound complex that couples electron transfer with translocation of ions across the membrane.</text>
</comment>
<evidence type="ECO:0000259" key="10">
    <source>
        <dbReference type="PROSITE" id="PS51379"/>
    </source>
</evidence>
<dbReference type="InterPro" id="IPR011538">
    <property type="entry name" value="Nuo51_FMN-bd"/>
</dbReference>
<feature type="region of interest" description="Disordered" evidence="9">
    <location>
        <begin position="439"/>
        <end position="507"/>
    </location>
</feature>
<keyword evidence="6 8" id="KW-0408">Iron</keyword>
<evidence type="ECO:0000256" key="2">
    <source>
        <dbReference type="ARBA" id="ARBA00022485"/>
    </source>
</evidence>
<dbReference type="InterPro" id="IPR017900">
    <property type="entry name" value="4Fe4S_Fe_S_CS"/>
</dbReference>
<organism evidence="11 12">
    <name type="scientific">Halochromatium salexigens</name>
    <name type="common">Chromatium salexigens</name>
    <dbReference type="NCBI Taxonomy" id="49447"/>
    <lineage>
        <taxon>Bacteria</taxon>
        <taxon>Pseudomonadati</taxon>
        <taxon>Pseudomonadota</taxon>
        <taxon>Gammaproteobacteria</taxon>
        <taxon>Chromatiales</taxon>
        <taxon>Chromatiaceae</taxon>
        <taxon>Halochromatium</taxon>
    </lineage>
</organism>
<dbReference type="NCBIfam" id="NF003454">
    <property type="entry name" value="PRK05035.1"/>
    <property type="match status" value="1"/>
</dbReference>
<keyword evidence="4 8" id="KW-0677">Repeat</keyword>
<dbReference type="PROSITE" id="PS51379">
    <property type="entry name" value="4FE4S_FER_2"/>
    <property type="match status" value="2"/>
</dbReference>
<reference evidence="11" key="1">
    <citation type="submission" date="2017-05" db="EMBL/GenBank/DDBJ databases">
        <authorList>
            <person name="Imhoff J.F."/>
            <person name="Rahn T."/>
            <person name="Kuenzel S."/>
            <person name="Neulinger S.C."/>
        </authorList>
    </citation>
    <scope>NUCLEOTIDE SEQUENCE</scope>
    <source>
        <strain evidence="11">DSM 4395</strain>
    </source>
</reference>
<dbReference type="InterPro" id="IPR017896">
    <property type="entry name" value="4Fe4S_Fe-S-bd"/>
</dbReference>
<dbReference type="AlphaFoldDB" id="A0AAJ0UKS6"/>
<gene>
    <name evidence="8" type="primary">rnfC</name>
    <name evidence="11" type="ORF">CCR82_15970</name>
</gene>
<feature type="binding site" evidence="8">
    <location>
        <position position="411"/>
    </location>
    <ligand>
        <name>[4Fe-4S] cluster</name>
        <dbReference type="ChEBI" id="CHEBI:49883"/>
        <label>2</label>
    </ligand>
</feature>
<accession>A0AAJ0UKS6</accession>
<comment type="similarity">
    <text evidence="8">Belongs to the 4Fe4S bacterial-type ferredoxin family. RnfC subfamily.</text>
</comment>
<dbReference type="Pfam" id="PF10531">
    <property type="entry name" value="SLBB"/>
    <property type="match status" value="1"/>
</dbReference>
<evidence type="ECO:0000256" key="7">
    <source>
        <dbReference type="ARBA" id="ARBA00023014"/>
    </source>
</evidence>
<dbReference type="GO" id="GO:0051539">
    <property type="term" value="F:4 iron, 4 sulfur cluster binding"/>
    <property type="evidence" value="ECO:0007669"/>
    <property type="project" value="UniProtKB-KW"/>
</dbReference>
<feature type="binding site" evidence="8">
    <location>
        <position position="375"/>
    </location>
    <ligand>
        <name>[4Fe-4S] cluster</name>
        <dbReference type="ChEBI" id="CHEBI:49883"/>
        <label>1</label>
    </ligand>
</feature>
<reference evidence="11" key="2">
    <citation type="journal article" date="2020" name="Microorganisms">
        <title>Osmotic Adaptation and Compatible Solute Biosynthesis of Phototrophic Bacteria as Revealed from Genome Analyses.</title>
        <authorList>
            <person name="Imhoff J.F."/>
            <person name="Rahn T."/>
            <person name="Kunzel S."/>
            <person name="Keller A."/>
            <person name="Neulinger S.C."/>
        </authorList>
    </citation>
    <scope>NUCLEOTIDE SEQUENCE</scope>
    <source>
        <strain evidence="11">DSM 4395</strain>
    </source>
</reference>
<dbReference type="GO" id="GO:0009055">
    <property type="term" value="F:electron transfer activity"/>
    <property type="evidence" value="ECO:0007669"/>
    <property type="project" value="InterPro"/>
</dbReference>
<feature type="compositionally biased region" description="Basic and acidic residues" evidence="9">
    <location>
        <begin position="444"/>
        <end position="483"/>
    </location>
</feature>
<keyword evidence="2 8" id="KW-0004">4Fe-4S</keyword>
<feature type="binding site" evidence="8">
    <location>
        <position position="408"/>
    </location>
    <ligand>
        <name>[4Fe-4S] cluster</name>
        <dbReference type="ChEBI" id="CHEBI:49883"/>
        <label>2</label>
    </ligand>
</feature>
<keyword evidence="12" id="KW-1185">Reference proteome</keyword>
<dbReference type="SUPFAM" id="SSF142019">
    <property type="entry name" value="Nqo1 FMN-binding domain-like"/>
    <property type="match status" value="1"/>
</dbReference>
<keyword evidence="8" id="KW-1003">Cell membrane</keyword>
<dbReference type="Pfam" id="PF13375">
    <property type="entry name" value="RnfC_N"/>
    <property type="match status" value="1"/>
</dbReference>
<proteinExistence type="inferred from homology"/>
<comment type="subcellular location">
    <subcellularLocation>
        <location evidence="8">Cell inner membrane</location>
        <topology evidence="8">Peripheral membrane protein</topology>
    </subcellularLocation>
</comment>
<keyword evidence="7 8" id="KW-0411">Iron-sulfur</keyword>
<evidence type="ECO:0000256" key="6">
    <source>
        <dbReference type="ARBA" id="ARBA00023004"/>
    </source>
</evidence>
<keyword evidence="8" id="KW-1278">Translocase</keyword>
<feature type="domain" description="4Fe-4S ferredoxin-type" evidence="10">
    <location>
        <begin position="360"/>
        <end position="389"/>
    </location>
</feature>
<dbReference type="Gene3D" id="3.40.50.11540">
    <property type="entry name" value="NADH-ubiquinone oxidoreductase 51kDa subunit"/>
    <property type="match status" value="1"/>
</dbReference>
<evidence type="ECO:0000256" key="5">
    <source>
        <dbReference type="ARBA" id="ARBA00022982"/>
    </source>
</evidence>
<dbReference type="Pfam" id="PF01512">
    <property type="entry name" value="Complex1_51K"/>
    <property type="match status" value="1"/>
</dbReference>
<dbReference type="PANTHER" id="PTHR43034:SF2">
    <property type="entry name" value="ION-TRANSLOCATING OXIDOREDUCTASE COMPLEX SUBUNIT C"/>
    <property type="match status" value="1"/>
</dbReference>
<evidence type="ECO:0000256" key="9">
    <source>
        <dbReference type="SAM" id="MobiDB-lite"/>
    </source>
</evidence>